<dbReference type="InterPro" id="IPR012334">
    <property type="entry name" value="Pectin_lyas_fold"/>
</dbReference>
<dbReference type="EMBL" id="MLJI01000002">
    <property type="protein sequence ID" value="ORM89421.1"/>
    <property type="molecule type" value="Genomic_DNA"/>
</dbReference>
<dbReference type="STRING" id="55209.HA50_22545"/>
<name>A0A1X1EKH7_PANCY</name>
<dbReference type="Pfam" id="PF13018">
    <property type="entry name" value="ESPR"/>
    <property type="match status" value="1"/>
</dbReference>
<keyword evidence="1" id="KW-0800">Toxin</keyword>
<organism evidence="4 5">
    <name type="scientific">Pantoea cypripedii</name>
    <name type="common">Pectobacterium cypripedii</name>
    <name type="synonym">Erwinia cypripedii</name>
    <dbReference type="NCBI Taxonomy" id="55209"/>
    <lineage>
        <taxon>Bacteria</taxon>
        <taxon>Pseudomonadati</taxon>
        <taxon>Pseudomonadota</taxon>
        <taxon>Gammaproteobacteria</taxon>
        <taxon>Enterobacterales</taxon>
        <taxon>Erwiniaceae</taxon>
        <taxon>Pantoea</taxon>
    </lineage>
</organism>
<dbReference type="InterPro" id="IPR010069">
    <property type="entry name" value="CdiA_FHA1_rpt"/>
</dbReference>
<dbReference type="InterPro" id="IPR008638">
    <property type="entry name" value="FhaB/CdiA-like_TPS"/>
</dbReference>
<keyword evidence="5" id="KW-1185">Reference proteome</keyword>
<gene>
    <name evidence="4" type="ORF">HA50_22545</name>
</gene>
<dbReference type="Pfam" id="PF13332">
    <property type="entry name" value="Fil_haemagg_2"/>
    <property type="match status" value="4"/>
</dbReference>
<evidence type="ECO:0000313" key="4">
    <source>
        <dbReference type="EMBL" id="ORM89421.1"/>
    </source>
</evidence>
<dbReference type="NCBIfam" id="TIGR01731">
    <property type="entry name" value="fil_hemag_20aa"/>
    <property type="match status" value="51"/>
</dbReference>
<dbReference type="Gene3D" id="2.160.20.10">
    <property type="entry name" value="Single-stranded right-handed beta-helix, Pectin lyase-like"/>
    <property type="match status" value="1"/>
</dbReference>
<dbReference type="GO" id="GO:0003824">
    <property type="term" value="F:catalytic activity"/>
    <property type="evidence" value="ECO:0007669"/>
    <property type="project" value="UniProtKB-ARBA"/>
</dbReference>
<feature type="region of interest" description="Disordered" evidence="2">
    <location>
        <begin position="3062"/>
        <end position="3087"/>
    </location>
</feature>
<dbReference type="NCBIfam" id="TIGR01901">
    <property type="entry name" value="adhes_NPXG"/>
    <property type="match status" value="1"/>
</dbReference>
<protein>
    <recommendedName>
        <fullName evidence="3">Filamentous haemagglutinin FhaB/tRNA nuclease CdiA-like TPS domain-containing protein</fullName>
    </recommendedName>
</protein>
<feature type="domain" description="Filamentous haemagglutinin FhaB/tRNA nuclease CdiA-like TPS" evidence="3">
    <location>
        <begin position="87"/>
        <end position="207"/>
    </location>
</feature>
<feature type="compositionally biased region" description="Low complexity" evidence="2">
    <location>
        <begin position="3141"/>
        <end position="3153"/>
    </location>
</feature>
<evidence type="ECO:0000256" key="1">
    <source>
        <dbReference type="ARBA" id="ARBA00022656"/>
    </source>
</evidence>
<dbReference type="GO" id="GO:0090729">
    <property type="term" value="F:toxin activity"/>
    <property type="evidence" value="ECO:0007669"/>
    <property type="project" value="UniProtKB-KW"/>
</dbReference>
<evidence type="ECO:0000313" key="5">
    <source>
        <dbReference type="Proteomes" id="UP000193749"/>
    </source>
</evidence>
<evidence type="ECO:0000256" key="2">
    <source>
        <dbReference type="SAM" id="MobiDB-lite"/>
    </source>
</evidence>
<proteinExistence type="predicted"/>
<feature type="region of interest" description="Disordered" evidence="2">
    <location>
        <begin position="2555"/>
        <end position="2578"/>
    </location>
</feature>
<accession>A0A1X1EKH7</accession>
<dbReference type="Pfam" id="PF05594">
    <property type="entry name" value="Fil_haemagg"/>
    <property type="match status" value="19"/>
</dbReference>
<feature type="compositionally biased region" description="Basic and acidic residues" evidence="2">
    <location>
        <begin position="3062"/>
        <end position="3074"/>
    </location>
</feature>
<feature type="region of interest" description="Disordered" evidence="2">
    <location>
        <begin position="3121"/>
        <end position="3153"/>
    </location>
</feature>
<dbReference type="InterPro" id="IPR011050">
    <property type="entry name" value="Pectin_lyase_fold/virulence"/>
</dbReference>
<dbReference type="InterPro" id="IPR024973">
    <property type="entry name" value="ESPR"/>
</dbReference>
<dbReference type="SMART" id="SM00912">
    <property type="entry name" value="Haemagg_act"/>
    <property type="match status" value="1"/>
</dbReference>
<reference evidence="4 5" key="1">
    <citation type="journal article" date="2017" name="Antonie Van Leeuwenhoek">
        <title>Phylogenomic resolution of the bacterial genus Pantoea and its relationship with Erwinia and Tatumella.</title>
        <authorList>
            <person name="Palmer M."/>
            <person name="Steenkamp E.T."/>
            <person name="Coetzee M.P."/>
            <person name="Chan W.Y."/>
            <person name="van Zyl E."/>
            <person name="De Maayer P."/>
            <person name="Coutinho T.A."/>
            <person name="Blom J."/>
            <person name="Smits T.H."/>
            <person name="Duffy B."/>
            <person name="Venter S.N."/>
        </authorList>
    </citation>
    <scope>NUCLEOTIDE SEQUENCE [LARGE SCALE GENOMIC DNA]</scope>
    <source>
        <strain evidence="4 5">LMG 2657</strain>
    </source>
</reference>
<dbReference type="InterPro" id="IPR025157">
    <property type="entry name" value="Hemagglutinin_rpt"/>
</dbReference>
<comment type="caution">
    <text evidence="4">The sequence shown here is derived from an EMBL/GenBank/DDBJ whole genome shotgun (WGS) entry which is preliminary data.</text>
</comment>
<dbReference type="SUPFAM" id="SSF51126">
    <property type="entry name" value="Pectin lyase-like"/>
    <property type="match status" value="1"/>
</dbReference>
<feature type="compositionally biased region" description="Low complexity" evidence="2">
    <location>
        <begin position="3377"/>
        <end position="3395"/>
    </location>
</feature>
<evidence type="ECO:0000259" key="3">
    <source>
        <dbReference type="SMART" id="SM00912"/>
    </source>
</evidence>
<feature type="region of interest" description="Disordered" evidence="2">
    <location>
        <begin position="2692"/>
        <end position="2712"/>
    </location>
</feature>
<dbReference type="InterPro" id="IPR008619">
    <property type="entry name" value="Filamentous_hemagglutn_rpt"/>
</dbReference>
<feature type="region of interest" description="Disordered" evidence="2">
    <location>
        <begin position="3228"/>
        <end position="3247"/>
    </location>
</feature>
<dbReference type="Proteomes" id="UP000193749">
    <property type="component" value="Unassembled WGS sequence"/>
</dbReference>
<feature type="region of interest" description="Disordered" evidence="2">
    <location>
        <begin position="3370"/>
        <end position="3399"/>
    </location>
</feature>
<dbReference type="Pfam" id="PF05860">
    <property type="entry name" value="TPS"/>
    <property type="match status" value="1"/>
</dbReference>
<sequence>MNKRCYRIIFNRARRMLVVVSELARAQGGDTGRGPGQIAAHYLASLRPLTLALWLAGGLVSTGVQAGTIVPDHSAPGGQQPTVMQTGNGLPQINIQTPNSQGLSHNTYSQFDVNQQGAILNNSQHGAQTQLAGTVAGNPWLAQGTATVILNEVNSTNPSQLNGFIEVAGAKANVIIANPAGITCSGCGFINAGRNTLAAGRARLENGQVAGYDVDRGNITISGSGMNGTGQDYTTLIARAVNVNARLQANNLQVTLGHNQTDADGKVTQVKADDPDGRPQFALDTSALGGMYANRITLVGTEQGVGVRNAGELGATAGSFTLSANGKLTNSGTVYAQQDLALNTRGLDNSGGMSSGNDLSVSNQDDMTNRGQLIASRNLQVDSSGQLHSQAGSSLIAGGNTTINAHAIQADTGSAMGAGIDNTGYATQSGQLTLNTEGALVSHGTHLSQDAIVASGSEVDVSGSQSRAGNVSLTAREGNLNADNAVVDAQQVSLTTPHAFSSRQGTLAASHLTINAPDLIDNSGGSLTELGPDPFSLSSQQIDNTGGTIAAAGDLRLTSNQLTNTGGQLGADQGSLTIQSDNIADAQGKMLAGNNLSITGQQITLDQGVTQGAQISLQGTNLSHQGAHLLQTGQGTAQIHLSGQLNNIAGVMESAGAFSLDTGGVDNTQGRIASNNDLAIETHQGDLINGNSEATQGGIRTDGSLHIQAGDMNNAAGLIVGHQLDVTAGNLSNRGGTLESQQGLAIDAHSLDSHQGLISADNGDATLHITGDADNSGGNLQSAGNLTFTGGDLNNQAGNIQASTLGLTAGQINNQQGYLTATDALTLKGQSVENQAGLISAGNGHVGLDLTGGLSNAQGTVQSQQDMTLNAASLTNDGGKLLSAGGAVTGTFSGEVSNQSGQILAEQALQLNAAQVNNQQGVIASTQGDTQLTAAGALNNQGGDVESGQHLTLNTGALDNSAGRLLANDAMQISATGLTNDQGLIQSQHDLHLDTHAGTLNNADTLSNKGGIRSGGALTLTTGDVDNHNGLITGNQVLAQGQAWNNQKGELESQQGLALDAHSLDSRQGFISADDGDANLNITGDADNSGGNLQSAGNLTLHAQNLNNQSGRVAAQDSLSLDLQGGGLNNSQTSADGLGILAGHDLTFTGGDLNNQAGNIQASTLDLTAGQVNNQQGYLTATDALTIKGQSVENQSGLISAGNGRVGVDLTGGLSNAQGTVQSQQDMTLNAASLTNDGGKLLSTGGAVTGAFSGEVSNQSGQILADQALQLNAAQVNNQQGVIASTQGDTQLTAAGTLNNQGGDVESGQHLTLNTGALDNSAGRLLANDAMQISATSLTNDQGLIQSQHDLHIDTHAGTLSNADTLSNKGGIRSGGALTLTTGDVDNHNGLITGNQVQAQGQAWNNQKGELDSSQGLTLTGTSLSNLQGLISAAGGNLTTTFTQDIDNQQGTLQSSQGLTLNAGSLNNTGGAVLAAGGDASVTLQGQIGNQQGQVLARDNLQVTATTIDNQAGTLSALNGDANLEASSDVLNQGGVSTAAGALTLKGRSIDNTGGQLVASGGPLTVSAVDSLINQQGRMTGQGDVQLTGQSLDNSGGTLTSVEGEFNALIHGAINNQSGVMQSGHGVTVQSDALDNRKGEVLAVAGGNNLAVTGDVLNSQGKILSAQDISLQAGSLGNQNGIVSSQQGALNINGGSAINNQGGALEGDGPVQISAGQLDNTRGSLLSASDGLNVSVNQALNNQQGRIAAGKDVHLNANTLNNQQGTVTAVGGGLTVETNPAMRILARIRVLAAGSTLDNSDGTLQSSGDLLLNTQTLNNQNGIIQSTQGDNQLTLTGALNNQQGTLSAGHSLTMQAGDVENSGGAMLGDTLSLTSQQLDNSAGLIQGTHQLTIDTQGQQLDNSDTAGSTTGLRTGGDFSLKSGDLNNQKGLITANTLNAATQAVNNEQGQINSTGDSQLTSLTLDNQNGAIQSGGNLTLNTQQSDLLNQQGSLIADQSLAITAAAIHNGQGVIQGNHGLTLQGTTVDNTQGRLMSGSDLTAVLEQLTNNNGILFATGNADITALQQVQNQQGLIKAGQALHLTAPQIDNHDTRGANQGIEAQNLILSSDTLNNQSGALRAVDALQANVRQQVDNQQGLISSQNSLTLGQTDQRPTLNNSDGDIVANGDANLQVGQIANIGRITSGGNLTLDTTSALTQDGTLSAGKDFTLNTHGNALTNSSALTATGQLTLEAGSVENQQNGKINAGTTHLIASDILNQGLIDGGNVLLQSDTLHNTGTGRIYGDDLTIAAQTLTNDKTADTAGTIAAREQLNLAAGHLLNQDHGLIYSAGDMHIGGALDANGALTGQAALVENLSATLESMGNMQIDAGQTENRDIHLAVSPDLQTVSTSAAVLDIELCTGEKWVDACGRTDGVHYHFNAHESGTEQNDYTVDFVFDADGRSYALDDQGNRLKVTIDGKDDFVYFYKDPDDSDSLLFNLPGVTTAGRRFDVFQYNQTVKEQVVTQQDSALIRSGGDLTLNGGLHNKDSQVVAGQDLTINGSVNNDETTVRQEITDDGNRLTAGKRKKHDQTHYEGPETYQPPVSDLNVPLHLAQQLQNQGQSQGQAIDARQSSSAGTSAAAGLNGAVALTRPVQLPQAIEVSPSSSQTSMQLSTVAGHLSDSGVVAKTALQTRGNASGGLTQVALNQNDPLTATQRGEPGMQTSGNASGGLTQVALNPGDALTAAPSSAGSAPLGGIKSAPANVSTMQDKWVLRSVTGPVKLPDNSLYSLHPGTDSHYLVETDPQFTQGNTTVSSSDVYSQDQLQKRLGDGYYEQSLVRDQVMKTTGQRYLTGYTNDEDEYRDLLNSGKAYTERFGITPGVDLTPEQMASVTSDMVIMVNETVTLPDGSTQQVSIPKLYARVQPDTLNGDGTLLAGNNVKINTAGDLINSGTITGRNLTSLSATDLLNTGDISGNTTQLVASNDLVNRDGQISGGDALTLQAGHDVLSLTDSHQDGTESWLDRQAGINVKNDNGSLTLAAGHDIQLTASVVSNQGTESQTSLVAGHDIVLDTAMTSHATDYTRDKNNYDRSQESQETGSTINAGGDLTLQAGHDMTLRAADVTATKDATLLAGNSLTLESGEDSWDQQTSSKWKSHHGLSTTKTQVQTSTQQKSAVSTTLSGDTVTAVANNDLTLTGSNIAGTHDVLLSAGHDLTLTTADEMDHDVSITQKKKSGLSGTGGIGFSVGSTKQKLTSDDTSNVKKGSVAGSSEGNLTLVAGNEAVIHGSDVVAGQDMHIQGRDVAITAAENSHTALTKTEIKSSGLTLGLSGAVGSALNSATQQATSAAKEDNGRLAALRGTQAALTGFQASQAARLAGVSDNPADKNTFGLTLSYGSQKSTTESRTEQQTSSGSSLQAGRDMTIQATGGDLAVQGSQLKAGGDMTLAASRDISLTSGENSEQQSQTSKSHGGSLGVGFVAGSGSAGFSVSASVSQSKGKVTSSNLSHTLTTLDAGDGVTLDSGRDTTLQGAQVNGASVIADVGRNLQLTSEQGSNRYDSKQTGSSLGAGMTWGAGAAAGGSASVSATRDKMHSNYDSVQEQTGLFAGQDGFDVTVGGHTQLDGAVIGSTATADKNRLDTGTLGFSDIDNHADYQIEHQGVGFSTGGSIGSQFIGNMANGLLSGMNGSGSADSLTRAAVSVTTNASPD</sequence>